<dbReference type="Pfam" id="PF01609">
    <property type="entry name" value="DDE_Tnp_1"/>
    <property type="match status" value="1"/>
</dbReference>
<keyword evidence="4" id="KW-0233">DNA recombination</keyword>
<evidence type="ECO:0000259" key="5">
    <source>
        <dbReference type="Pfam" id="PF01609"/>
    </source>
</evidence>
<organism evidence="7 8">
    <name type="scientific">Virgibacillus byunsanensis</name>
    <dbReference type="NCBI Taxonomy" id="570945"/>
    <lineage>
        <taxon>Bacteria</taxon>
        <taxon>Bacillati</taxon>
        <taxon>Bacillota</taxon>
        <taxon>Bacilli</taxon>
        <taxon>Bacillales</taxon>
        <taxon>Bacillaceae</taxon>
        <taxon>Virgibacillus</taxon>
    </lineage>
</organism>
<dbReference type="PANTHER" id="PTHR33258:SF1">
    <property type="entry name" value="TRANSPOSASE INSL FOR INSERTION SEQUENCE ELEMENT IS186A-RELATED"/>
    <property type="match status" value="1"/>
</dbReference>
<evidence type="ECO:0000256" key="1">
    <source>
        <dbReference type="ARBA" id="ARBA00010075"/>
    </source>
</evidence>
<comment type="similarity">
    <text evidence="1">Belongs to the transposase 11 family.</text>
</comment>
<accession>A0ABW3LRH4</accession>
<keyword evidence="2" id="KW-0815">Transposition</keyword>
<sequence length="318" mass="36470">MDNNTIKTVFKEYIHPLDSKVIQKMIDHAGIDKYVKKLDVLTFTNLFIYAQLQGLPSLGRISEKVKRKKTVQRLAQIESISKSQLSRKLGDIPSEIFQVIMQHLIQKLHQVLGPQKVNKALGKINLIDSSTISMCLSQYEWADFRDTKSGVKMHTSIRFCDGISYPNDVIVTPARPADETQLDSLIVSDKNILHVFDRGYFNFKKFDSYCAEGIRFVTRIKTNTVVNVIDELPVDPSSPITREANVKIGQMEHPLRLIETLDSEGNKISIVCNDAKRSAQEIGDLYRTRWQIELFFKWVKQHLVLKKLYGHSENAVYN</sequence>
<dbReference type="InterPro" id="IPR002559">
    <property type="entry name" value="Transposase_11"/>
</dbReference>
<dbReference type="NCBIfam" id="NF033592">
    <property type="entry name" value="transpos_IS4_1"/>
    <property type="match status" value="1"/>
</dbReference>
<dbReference type="Proteomes" id="UP001597040">
    <property type="component" value="Unassembled WGS sequence"/>
</dbReference>
<name>A0ABW3LRH4_9BACI</name>
<reference evidence="8" key="1">
    <citation type="journal article" date="2019" name="Int. J. Syst. Evol. Microbiol.">
        <title>The Global Catalogue of Microorganisms (GCM) 10K type strain sequencing project: providing services to taxonomists for standard genome sequencing and annotation.</title>
        <authorList>
            <consortium name="The Broad Institute Genomics Platform"/>
            <consortium name="The Broad Institute Genome Sequencing Center for Infectious Disease"/>
            <person name="Wu L."/>
            <person name="Ma J."/>
        </authorList>
    </citation>
    <scope>NUCLEOTIDE SEQUENCE [LARGE SCALE GENOMIC DNA]</scope>
    <source>
        <strain evidence="8">CCUG 56754</strain>
    </source>
</reference>
<dbReference type="PANTHER" id="PTHR33258">
    <property type="entry name" value="TRANSPOSASE INSL FOR INSERTION SEQUENCE ELEMENT IS186A-RELATED"/>
    <property type="match status" value="1"/>
</dbReference>
<evidence type="ECO:0000259" key="6">
    <source>
        <dbReference type="Pfam" id="PF14294"/>
    </source>
</evidence>
<evidence type="ECO:0000313" key="8">
    <source>
        <dbReference type="Proteomes" id="UP001597040"/>
    </source>
</evidence>
<feature type="domain" description="Transposase IS4-like" evidence="5">
    <location>
        <begin position="124"/>
        <end position="316"/>
    </location>
</feature>
<feature type="domain" description="DUF4372" evidence="6">
    <location>
        <begin position="7"/>
        <end position="65"/>
    </location>
</feature>
<dbReference type="RefSeq" id="WP_390363121.1">
    <property type="nucleotide sequence ID" value="NZ_JBHTKJ010000036.1"/>
</dbReference>
<proteinExistence type="inferred from homology"/>
<keyword evidence="3" id="KW-0238">DNA-binding</keyword>
<evidence type="ECO:0000313" key="7">
    <source>
        <dbReference type="EMBL" id="MFD1039460.1"/>
    </source>
</evidence>
<protein>
    <submittedName>
        <fullName evidence="7">IS4 family transposase</fullName>
    </submittedName>
</protein>
<dbReference type="EMBL" id="JBHTKJ010000036">
    <property type="protein sequence ID" value="MFD1039460.1"/>
    <property type="molecule type" value="Genomic_DNA"/>
</dbReference>
<feature type="non-terminal residue" evidence="7">
    <location>
        <position position="318"/>
    </location>
</feature>
<evidence type="ECO:0000256" key="2">
    <source>
        <dbReference type="ARBA" id="ARBA00022578"/>
    </source>
</evidence>
<dbReference type="InterPro" id="IPR012337">
    <property type="entry name" value="RNaseH-like_sf"/>
</dbReference>
<dbReference type="Pfam" id="PF14294">
    <property type="entry name" value="DUF4372"/>
    <property type="match status" value="1"/>
</dbReference>
<keyword evidence="8" id="KW-1185">Reference proteome</keyword>
<dbReference type="InterPro" id="IPR025399">
    <property type="entry name" value="DUF4372"/>
</dbReference>
<dbReference type="SUPFAM" id="SSF53098">
    <property type="entry name" value="Ribonuclease H-like"/>
    <property type="match status" value="1"/>
</dbReference>
<gene>
    <name evidence="7" type="ORF">ACFQ3N_13810</name>
</gene>
<dbReference type="InterPro" id="IPR047952">
    <property type="entry name" value="Transpos_IS4"/>
</dbReference>
<evidence type="ECO:0000256" key="3">
    <source>
        <dbReference type="ARBA" id="ARBA00023125"/>
    </source>
</evidence>
<comment type="caution">
    <text evidence="7">The sequence shown here is derived from an EMBL/GenBank/DDBJ whole genome shotgun (WGS) entry which is preliminary data.</text>
</comment>
<evidence type="ECO:0000256" key="4">
    <source>
        <dbReference type="ARBA" id="ARBA00023172"/>
    </source>
</evidence>